<evidence type="ECO:0000313" key="3">
    <source>
        <dbReference type="Proteomes" id="UP000289152"/>
    </source>
</evidence>
<feature type="compositionally biased region" description="Polar residues" evidence="1">
    <location>
        <begin position="203"/>
        <end position="236"/>
    </location>
</feature>
<dbReference type="OrthoDB" id="2595549at2759"/>
<keyword evidence="3" id="KW-1185">Reference proteome</keyword>
<comment type="caution">
    <text evidence="2">The sequence shown here is derived from an EMBL/GenBank/DDBJ whole genome shotgun (WGS) entry which is preliminary data.</text>
</comment>
<feature type="compositionally biased region" description="Pro residues" evidence="1">
    <location>
        <begin position="34"/>
        <end position="44"/>
    </location>
</feature>
<sequence length="517" mass="56955">MTISPYRTAGPTFSPSFVPRSSSHPIVHGAATLPPRPIGLPPRPTSSSYVPRSASLPRPQGRNGVASPRLNGPSEVRLTSGLRNEVRNEASKAKDEKEGDEIKDEVMKLLKQLPPPLPPSLPKKYLETPPVSPPAQKPSFTNFLEYSQSKLPIPPQSTTTANSKKRPASLAGLGLDLTEPERKKRTTIISPGLRTPAAVALSKSASTGTMNGRSSTPLDTIGTTTPQLGRSVTTNGSRHEMNGHRDEKERWKMLAAEFFQRATHIKRMGTTLRSSETSSDRLKGILFQTEAVLLYVYSFWCTEQRGTFSGHIETAPLREIVKVAWEKEARENREGDVAEVAEGMLGLLHTIDHIYKTKMLASSASLFENYLPDPLAATINPSPASTSDSPPTNTGPSPSSSSDTHRSNPSRAGLQRLLQRVVSLGNSFESDNYDEQIEYFTLPYINQIFPQTFEKIVHANRQADFTEMDIDDDSIPVAWPGIYTRNQMAEVVVVGRTMINEVAEMNGWEWHKNMGTV</sequence>
<reference evidence="2 3" key="1">
    <citation type="submission" date="2016-06" db="EMBL/GenBank/DDBJ databases">
        <title>Evolution of pathogenesis and genome organization in the Tremellales.</title>
        <authorList>
            <person name="Cuomo C."/>
            <person name="Litvintseva A."/>
            <person name="Heitman J."/>
            <person name="Chen Y."/>
            <person name="Sun S."/>
            <person name="Springer D."/>
            <person name="Dromer F."/>
            <person name="Young S."/>
            <person name="Zeng Q."/>
            <person name="Chapman S."/>
            <person name="Gujja S."/>
            <person name="Saif S."/>
            <person name="Birren B."/>
        </authorList>
    </citation>
    <scope>NUCLEOTIDE SEQUENCE [LARGE SCALE GENOMIC DNA]</scope>
    <source>
        <strain evidence="2 3">ATCC 28783</strain>
    </source>
</reference>
<dbReference type="Proteomes" id="UP000289152">
    <property type="component" value="Unassembled WGS sequence"/>
</dbReference>
<organism evidence="2 3">
    <name type="scientific">Tremella mesenterica</name>
    <name type="common">Jelly fungus</name>
    <dbReference type="NCBI Taxonomy" id="5217"/>
    <lineage>
        <taxon>Eukaryota</taxon>
        <taxon>Fungi</taxon>
        <taxon>Dikarya</taxon>
        <taxon>Basidiomycota</taxon>
        <taxon>Agaricomycotina</taxon>
        <taxon>Tremellomycetes</taxon>
        <taxon>Tremellales</taxon>
        <taxon>Tremellaceae</taxon>
        <taxon>Tremella</taxon>
    </lineage>
</organism>
<name>A0A4Q1BDU5_TREME</name>
<feature type="region of interest" description="Disordered" evidence="1">
    <location>
        <begin position="203"/>
        <end position="246"/>
    </location>
</feature>
<feature type="region of interest" description="Disordered" evidence="1">
    <location>
        <begin position="1"/>
        <end position="100"/>
    </location>
</feature>
<evidence type="ECO:0000313" key="2">
    <source>
        <dbReference type="EMBL" id="RXK35095.1"/>
    </source>
</evidence>
<proteinExistence type="predicted"/>
<protein>
    <submittedName>
        <fullName evidence="2">Uncharacterized protein</fullName>
    </submittedName>
</protein>
<feature type="region of interest" description="Disordered" evidence="1">
    <location>
        <begin position="378"/>
        <end position="410"/>
    </location>
</feature>
<dbReference type="AlphaFoldDB" id="A0A4Q1BDU5"/>
<dbReference type="EMBL" id="SDIL01000159">
    <property type="protein sequence ID" value="RXK35095.1"/>
    <property type="molecule type" value="Genomic_DNA"/>
</dbReference>
<feature type="compositionally biased region" description="Basic and acidic residues" evidence="1">
    <location>
        <begin position="237"/>
        <end position="246"/>
    </location>
</feature>
<gene>
    <name evidence="2" type="ORF">M231_07647</name>
</gene>
<evidence type="ECO:0000256" key="1">
    <source>
        <dbReference type="SAM" id="MobiDB-lite"/>
    </source>
</evidence>
<feature type="compositionally biased region" description="Basic and acidic residues" evidence="1">
    <location>
        <begin position="84"/>
        <end position="97"/>
    </location>
</feature>
<dbReference type="VEuPathDB" id="FungiDB:TREMEDRAFT_58191"/>
<accession>A0A4Q1BDU5</accession>
<feature type="compositionally biased region" description="Low complexity" evidence="1">
    <location>
        <begin position="381"/>
        <end position="410"/>
    </location>
</feature>
<feature type="compositionally biased region" description="Polar residues" evidence="1">
    <location>
        <begin position="1"/>
        <end position="24"/>
    </location>
</feature>
<dbReference type="InParanoid" id="A0A4Q1BDU5"/>